<organism evidence="1 2">
    <name type="scientific">Pangasianodon gigas</name>
    <name type="common">Mekong giant catfish</name>
    <name type="synonym">Pangasius gigas</name>
    <dbReference type="NCBI Taxonomy" id="30993"/>
    <lineage>
        <taxon>Eukaryota</taxon>
        <taxon>Metazoa</taxon>
        <taxon>Chordata</taxon>
        <taxon>Craniata</taxon>
        <taxon>Vertebrata</taxon>
        <taxon>Euteleostomi</taxon>
        <taxon>Actinopterygii</taxon>
        <taxon>Neopterygii</taxon>
        <taxon>Teleostei</taxon>
        <taxon>Ostariophysi</taxon>
        <taxon>Siluriformes</taxon>
        <taxon>Pangasiidae</taxon>
        <taxon>Pangasianodon</taxon>
    </lineage>
</organism>
<dbReference type="EMBL" id="CM040474">
    <property type="protein sequence ID" value="MCI4390477.1"/>
    <property type="molecule type" value="Genomic_DNA"/>
</dbReference>
<accession>A0ACC5XGU1</accession>
<gene>
    <name evidence="1" type="ORF">PGIGA_G00123050</name>
</gene>
<sequence>MIRLVHADRKSTVTQIITLYNRGEQKSISAHSTSNLESRPLNLRHEQLNQSEAESSPALSAGSVSARASAVRQQVGGGASASLTEATFSFYITPQQLLRTGPEPSGSSLLPQVSHFSSYQLRFHVCAMHQVR</sequence>
<keyword evidence="2" id="KW-1185">Reference proteome</keyword>
<evidence type="ECO:0000313" key="2">
    <source>
        <dbReference type="Proteomes" id="UP000829447"/>
    </source>
</evidence>
<name>A0ACC5XGU1_PANGG</name>
<reference evidence="1 2" key="1">
    <citation type="journal article" date="2022" name="bioRxiv">
        <title>An ancient truncated duplication of the anti-Mullerian hormone receptor type 2 gene is a potential conserved master sex determinant in the Pangasiidae catfish family.</title>
        <authorList>
            <person name="Wen M."/>
            <person name="Pan Q."/>
            <person name="Jouanno E."/>
            <person name="Montfort J."/>
            <person name="Zahm M."/>
            <person name="Cabau C."/>
            <person name="Klopp C."/>
            <person name="Iampietro C."/>
            <person name="Roques C."/>
            <person name="Bouchez O."/>
            <person name="Castinel A."/>
            <person name="Donnadieu C."/>
            <person name="Parrinello H."/>
            <person name="Poncet C."/>
            <person name="Belmonte E."/>
            <person name="Gautier V."/>
            <person name="Avarre J.-C."/>
            <person name="Dugue R."/>
            <person name="Gustiano R."/>
            <person name="Ha T.T.T."/>
            <person name="Campet M."/>
            <person name="Sriphairoj K."/>
            <person name="Ribolli J."/>
            <person name="de Almeida F.L."/>
            <person name="Desvignes T."/>
            <person name="Postlethwait J.H."/>
            <person name="Bucao C.F."/>
            <person name="Robinson-Rechavi M."/>
            <person name="Bobe J."/>
            <person name="Herpin A."/>
            <person name="Guiguen Y."/>
        </authorList>
    </citation>
    <scope>NUCLEOTIDE SEQUENCE [LARGE SCALE GENOMIC DNA]</scope>
    <source>
        <strain evidence="1">YG-Dec2019</strain>
    </source>
</reference>
<protein>
    <submittedName>
        <fullName evidence="1">Uncharacterized protein</fullName>
    </submittedName>
</protein>
<comment type="caution">
    <text evidence="1">The sequence shown here is derived from an EMBL/GenBank/DDBJ whole genome shotgun (WGS) entry which is preliminary data.</text>
</comment>
<proteinExistence type="predicted"/>
<dbReference type="Proteomes" id="UP000829447">
    <property type="component" value="Linkage Group LG21"/>
</dbReference>
<evidence type="ECO:0000313" key="1">
    <source>
        <dbReference type="EMBL" id="MCI4390477.1"/>
    </source>
</evidence>